<evidence type="ECO:0000313" key="7">
    <source>
        <dbReference type="EMBL" id="ESU41431.1"/>
    </source>
</evidence>
<accession>V6TRR9</accession>
<evidence type="ECO:0000313" key="8">
    <source>
        <dbReference type="Proteomes" id="UP000018040"/>
    </source>
</evidence>
<dbReference type="GO" id="GO:0070180">
    <property type="term" value="F:large ribosomal subunit rRNA binding"/>
    <property type="evidence" value="ECO:0007669"/>
    <property type="project" value="TreeGrafter"/>
</dbReference>
<dbReference type="FunFam" id="3.30.1550.10:FF:000011">
    <property type="entry name" value="LSU ribosomal protein L11P"/>
    <property type="match status" value="1"/>
</dbReference>
<dbReference type="EMBL" id="AHHH01000128">
    <property type="protein sequence ID" value="ESU41431.1"/>
    <property type="molecule type" value="Genomic_DNA"/>
</dbReference>
<gene>
    <name evidence="7" type="ORF">GSB_14938</name>
</gene>
<dbReference type="VEuPathDB" id="GiardiaDB:DHA2_14938"/>
<dbReference type="VEuPathDB" id="GiardiaDB:GL50803_0014938"/>
<dbReference type="InterPro" id="IPR000911">
    <property type="entry name" value="Ribosomal_uL11"/>
</dbReference>
<dbReference type="VEuPathDB" id="GiardiaDB:QR46_4108"/>
<reference evidence="8" key="1">
    <citation type="submission" date="2012-02" db="EMBL/GenBank/DDBJ databases">
        <title>Genome sequencing of Giardia lamblia Genotypes A2 and B isolates (DH and GS) and comparative analysis with the genomes of Genotypes A1 and E (WB and Pig).</title>
        <authorList>
            <person name="Adam R."/>
            <person name="Dahlstrom E."/>
            <person name="Martens C."/>
            <person name="Bruno D."/>
            <person name="Barbian K."/>
            <person name="Porcella S.F."/>
            <person name="Nash T."/>
        </authorList>
    </citation>
    <scope>NUCLEOTIDE SEQUENCE</scope>
    <source>
        <strain evidence="8">GS</strain>
    </source>
</reference>
<evidence type="ECO:0000256" key="4">
    <source>
        <dbReference type="RuleBase" id="RU003978"/>
    </source>
</evidence>
<dbReference type="Pfam" id="PF03946">
    <property type="entry name" value="Ribosomal_L11_N"/>
    <property type="match status" value="1"/>
</dbReference>
<evidence type="ECO:0000256" key="3">
    <source>
        <dbReference type="ARBA" id="ARBA00023274"/>
    </source>
</evidence>
<evidence type="ECO:0000256" key="2">
    <source>
        <dbReference type="ARBA" id="ARBA00022980"/>
    </source>
</evidence>
<dbReference type="OrthoDB" id="1478556at2759"/>
<dbReference type="InterPro" id="IPR036769">
    <property type="entry name" value="Ribosomal_uL11_C_sf"/>
</dbReference>
<keyword evidence="2 4" id="KW-0689">Ribosomal protein</keyword>
<dbReference type="VEuPathDB" id="GiardiaDB:GL50581_3184"/>
<feature type="domain" description="Large ribosomal subunit protein uL11 C-terminal" evidence="5">
    <location>
        <begin position="81"/>
        <end position="150"/>
    </location>
</feature>
<dbReference type="InterPro" id="IPR020784">
    <property type="entry name" value="Ribosomal_uL11_N"/>
</dbReference>
<evidence type="ECO:0000259" key="5">
    <source>
        <dbReference type="Pfam" id="PF00298"/>
    </source>
</evidence>
<dbReference type="InterPro" id="IPR036796">
    <property type="entry name" value="Ribosomal_uL11_N_sf"/>
</dbReference>
<dbReference type="InterPro" id="IPR020783">
    <property type="entry name" value="Ribosomal_uL11_C"/>
</dbReference>
<proteinExistence type="inferred from homology"/>
<dbReference type="Pfam" id="PF00298">
    <property type="entry name" value="Ribosomal_L11"/>
    <property type="match status" value="1"/>
</dbReference>
<feature type="domain" description="Large ribosomal subunit protein uL11 N-terminal" evidence="6">
    <location>
        <begin position="21"/>
        <end position="75"/>
    </location>
</feature>
<evidence type="ECO:0000256" key="1">
    <source>
        <dbReference type="ARBA" id="ARBA00010537"/>
    </source>
</evidence>
<dbReference type="eggNOG" id="KOG0886">
    <property type="taxonomic scope" value="Eukaryota"/>
</dbReference>
<dbReference type="Proteomes" id="UP000018040">
    <property type="component" value="Unassembled WGS sequence"/>
</dbReference>
<reference evidence="7 8" key="2">
    <citation type="journal article" date="2013" name="Genome Biol. Evol.">
        <title>Genome sequencing of Giardia lamblia genotypes A2 and B isolates (DH and GS) and comparative analysis with the genomes of genotypes A1 and E (WB and Pig).</title>
        <authorList>
            <person name="Adam R.D."/>
            <person name="Dahlstrom E.W."/>
            <person name="Martens C.A."/>
            <person name="Bruno D.P."/>
            <person name="Barbian K.D."/>
            <person name="Ricklefs S.M."/>
            <person name="Hernandez M.M."/>
            <person name="Narla N.P."/>
            <person name="Patel R.B."/>
            <person name="Porcella S.F."/>
            <person name="Nash T.E."/>
        </authorList>
    </citation>
    <scope>NUCLEOTIDE SEQUENCE [LARGE SCALE GENOMIC DNA]</scope>
    <source>
        <strain evidence="7 8">GS</strain>
    </source>
</reference>
<dbReference type="PANTHER" id="PTHR11661">
    <property type="entry name" value="60S RIBOSOMAL PROTEIN L12"/>
    <property type="match status" value="1"/>
</dbReference>
<dbReference type="PANTHER" id="PTHR11661:SF2">
    <property type="entry name" value="LARGE RIBOSOMAL SUBUNIT PROTEIN UL11"/>
    <property type="match status" value="1"/>
</dbReference>
<name>V6TRR9_GIAIN</name>
<dbReference type="HAMAP" id="MF_00736">
    <property type="entry name" value="Ribosomal_uL11"/>
    <property type="match status" value="1"/>
</dbReference>
<evidence type="ECO:0000259" key="6">
    <source>
        <dbReference type="Pfam" id="PF03946"/>
    </source>
</evidence>
<protein>
    <submittedName>
        <fullName evidence="7">LSU ribosomal protein L11P</fullName>
    </submittedName>
</protein>
<dbReference type="GO" id="GO:0006412">
    <property type="term" value="P:translation"/>
    <property type="evidence" value="ECO:0007669"/>
    <property type="project" value="InterPro"/>
</dbReference>
<dbReference type="SMART" id="SM00649">
    <property type="entry name" value="RL11"/>
    <property type="match status" value="1"/>
</dbReference>
<dbReference type="Gene3D" id="1.10.10.250">
    <property type="entry name" value="Ribosomal protein L11, C-terminal domain"/>
    <property type="match status" value="1"/>
</dbReference>
<dbReference type="SUPFAM" id="SSF46906">
    <property type="entry name" value="Ribosomal protein L11, C-terminal domain"/>
    <property type="match status" value="1"/>
</dbReference>
<organism evidence="7 8">
    <name type="scientific">Giardia intestinalis</name>
    <name type="common">Giardia lamblia</name>
    <dbReference type="NCBI Taxonomy" id="5741"/>
    <lineage>
        <taxon>Eukaryota</taxon>
        <taxon>Metamonada</taxon>
        <taxon>Diplomonadida</taxon>
        <taxon>Hexamitidae</taxon>
        <taxon>Giardiinae</taxon>
        <taxon>Giardia</taxon>
    </lineage>
</organism>
<sequence length="189" mass="20373">VVVFQATMPPKADPNAEVVLYLRVKGGIIPAPNALGPKIGPYGLPPKVVGEKIHEATQGYKGIRVKVRIVSKNRQPTVSVVPTASSLLVKALGEGPRTIPKGQPLLHTGTVKFDTVLDIAKELRANSFSLRYVGTVLEVLGSARSVGCKVEYKGTVYPPADVTEMIKNGDIEIPEYDVPYQLAEEQDTE</sequence>
<dbReference type="SUPFAM" id="SSF54747">
    <property type="entry name" value="Ribosomal L11/L12e N-terminal domain"/>
    <property type="match status" value="1"/>
</dbReference>
<feature type="non-terminal residue" evidence="7">
    <location>
        <position position="1"/>
    </location>
</feature>
<dbReference type="Gene3D" id="3.30.1550.10">
    <property type="entry name" value="Ribosomal protein L11/L12, N-terminal domain"/>
    <property type="match status" value="1"/>
</dbReference>
<dbReference type="GO" id="GO:0003735">
    <property type="term" value="F:structural constituent of ribosome"/>
    <property type="evidence" value="ECO:0007669"/>
    <property type="project" value="InterPro"/>
</dbReference>
<comment type="caution">
    <text evidence="7">The sequence shown here is derived from an EMBL/GenBank/DDBJ whole genome shotgun (WGS) entry which is preliminary data.</text>
</comment>
<comment type="similarity">
    <text evidence="1 4">Belongs to the universal ribosomal protein uL11 family.</text>
</comment>
<keyword evidence="3 4" id="KW-0687">Ribonucleoprotein</keyword>
<dbReference type="AlphaFoldDB" id="V6TRR9"/>
<dbReference type="GO" id="GO:0022625">
    <property type="term" value="C:cytosolic large ribosomal subunit"/>
    <property type="evidence" value="ECO:0007669"/>
    <property type="project" value="TreeGrafter"/>
</dbReference>